<reference evidence="1 2" key="1">
    <citation type="submission" date="2024-06" db="EMBL/GenBank/DDBJ databases">
        <title>Sorghum-associated microbial communities from plants grown in Nebraska, USA.</title>
        <authorList>
            <person name="Schachtman D."/>
        </authorList>
    </citation>
    <scope>NUCLEOTIDE SEQUENCE [LARGE SCALE GENOMIC DNA]</scope>
    <source>
        <strain evidence="1 2">2709</strain>
    </source>
</reference>
<dbReference type="RefSeq" id="WP_354448756.1">
    <property type="nucleotide sequence ID" value="NZ_JBEPSH010000014.1"/>
</dbReference>
<dbReference type="Proteomes" id="UP001549320">
    <property type="component" value="Unassembled WGS sequence"/>
</dbReference>
<gene>
    <name evidence="1" type="ORF">ABIE13_005231</name>
</gene>
<keyword evidence="2" id="KW-1185">Reference proteome</keyword>
<evidence type="ECO:0000313" key="2">
    <source>
        <dbReference type="Proteomes" id="UP001549320"/>
    </source>
</evidence>
<sequence>MSSSNRTLSYEDAIAQAEMALQETDKLFEEHGIDPGKARAYFASVTTPEIRAQAEAAFNADMQALHQEVRDLLKSTATTRTKTRRQMV</sequence>
<dbReference type="EMBL" id="JBEPSH010000014">
    <property type="protein sequence ID" value="MET4580092.1"/>
    <property type="molecule type" value="Genomic_DNA"/>
</dbReference>
<name>A0ABV2QHT6_9BURK</name>
<evidence type="ECO:0000313" key="1">
    <source>
        <dbReference type="EMBL" id="MET4580092.1"/>
    </source>
</evidence>
<protein>
    <submittedName>
        <fullName evidence="1">Uncharacterized protein</fullName>
    </submittedName>
</protein>
<comment type="caution">
    <text evidence="1">The sequence shown here is derived from an EMBL/GenBank/DDBJ whole genome shotgun (WGS) entry which is preliminary data.</text>
</comment>
<organism evidence="1 2">
    <name type="scientific">Ottowia thiooxydans</name>
    <dbReference type="NCBI Taxonomy" id="219182"/>
    <lineage>
        <taxon>Bacteria</taxon>
        <taxon>Pseudomonadati</taxon>
        <taxon>Pseudomonadota</taxon>
        <taxon>Betaproteobacteria</taxon>
        <taxon>Burkholderiales</taxon>
        <taxon>Comamonadaceae</taxon>
        <taxon>Ottowia</taxon>
    </lineage>
</organism>
<accession>A0ABV2QHT6</accession>
<proteinExistence type="predicted"/>